<dbReference type="Gene3D" id="3.40.30.10">
    <property type="entry name" value="Glutaredoxin"/>
    <property type="match status" value="1"/>
</dbReference>
<dbReference type="CDD" id="cd03016">
    <property type="entry name" value="PRX_1cys"/>
    <property type="match status" value="1"/>
</dbReference>
<dbReference type="InterPro" id="IPR045020">
    <property type="entry name" value="PRX_1cys"/>
</dbReference>
<accession>A0ABP1FHQ2</accession>
<dbReference type="InterPro" id="IPR019479">
    <property type="entry name" value="Peroxiredoxin_C"/>
</dbReference>
<dbReference type="InterPro" id="IPR000866">
    <property type="entry name" value="AhpC/TSA"/>
</dbReference>
<dbReference type="PANTHER" id="PTHR43503:SF12">
    <property type="entry name" value="PEROXIREDOXIN"/>
    <property type="match status" value="1"/>
</dbReference>
<evidence type="ECO:0000256" key="5">
    <source>
        <dbReference type="ARBA" id="ARBA00025719"/>
    </source>
</evidence>
<dbReference type="Pfam" id="PF00578">
    <property type="entry name" value="AhpC-TSA"/>
    <property type="match status" value="1"/>
</dbReference>
<dbReference type="PANTHER" id="PTHR43503">
    <property type="entry name" value="MCG48959-RELATED"/>
    <property type="match status" value="1"/>
</dbReference>
<name>A0ABP1FHQ2_9CHLO</name>
<sequence length="221" mass="24318">MVLLAEIVPDFEADTSLGHIGFHEYIEGSWAILFSHPADYTPVCTTELGEVGKLQAAFAQRGVKLLALSCNDVESHKGWIKDIEAYTPDSIVNYPIIADPHRDIATLYGMLDPDEKDMAGIPLTARAAFVIGPDKRLKLSILYPATTGRNFAEILRVVDSLQLTAKHSVATPVNWKQGDRVMVVPTLSDEQAHAKFPKGFEKASLPSGKGYIRTTPQPYLR</sequence>
<evidence type="ECO:0000256" key="1">
    <source>
        <dbReference type="ARBA" id="ARBA00022559"/>
    </source>
</evidence>
<keyword evidence="2 7" id="KW-0049">Antioxidant</keyword>
<evidence type="ECO:0000313" key="10">
    <source>
        <dbReference type="Proteomes" id="UP001497392"/>
    </source>
</evidence>
<keyword evidence="1 7" id="KW-0575">Peroxidase</keyword>
<comment type="catalytic activity">
    <reaction evidence="6 7">
        <text>a hydroperoxide + [thioredoxin]-dithiol = an alcohol + [thioredoxin]-disulfide + H2O</text>
        <dbReference type="Rhea" id="RHEA:62620"/>
        <dbReference type="Rhea" id="RHEA-COMP:10698"/>
        <dbReference type="Rhea" id="RHEA-COMP:10700"/>
        <dbReference type="ChEBI" id="CHEBI:15377"/>
        <dbReference type="ChEBI" id="CHEBI:29950"/>
        <dbReference type="ChEBI" id="CHEBI:30879"/>
        <dbReference type="ChEBI" id="CHEBI:35924"/>
        <dbReference type="ChEBI" id="CHEBI:50058"/>
        <dbReference type="EC" id="1.11.1.24"/>
    </reaction>
</comment>
<dbReference type="InterPro" id="IPR036249">
    <property type="entry name" value="Thioredoxin-like_sf"/>
</dbReference>
<keyword evidence="3 7" id="KW-0560">Oxidoreductase</keyword>
<protein>
    <recommendedName>
        <fullName evidence="7">Peroxiredoxin</fullName>
        <ecNumber evidence="7">1.11.1.24</ecNumber>
    </recommendedName>
</protein>
<feature type="domain" description="Thioredoxin" evidence="8">
    <location>
        <begin position="2"/>
        <end position="163"/>
    </location>
</feature>
<evidence type="ECO:0000313" key="9">
    <source>
        <dbReference type="EMBL" id="CAL5219468.1"/>
    </source>
</evidence>
<dbReference type="Gene3D" id="3.30.1020.10">
    <property type="entry name" value="Antioxidant, Horf6, Chain A, domain2"/>
    <property type="match status" value="1"/>
</dbReference>
<dbReference type="SUPFAM" id="SSF52833">
    <property type="entry name" value="Thioredoxin-like"/>
    <property type="match status" value="1"/>
</dbReference>
<dbReference type="InterPro" id="IPR024706">
    <property type="entry name" value="Peroxiredoxin_AhpC-typ"/>
</dbReference>
<dbReference type="Proteomes" id="UP001497392">
    <property type="component" value="Unassembled WGS sequence"/>
</dbReference>
<dbReference type="Pfam" id="PF10417">
    <property type="entry name" value="1-cysPrx_C"/>
    <property type="match status" value="1"/>
</dbReference>
<evidence type="ECO:0000256" key="2">
    <source>
        <dbReference type="ARBA" id="ARBA00022862"/>
    </source>
</evidence>
<comment type="similarity">
    <text evidence="5">Belongs to the peroxiredoxin family. Prx6 subfamily.</text>
</comment>
<dbReference type="PIRSF" id="PIRSF000239">
    <property type="entry name" value="AHPC"/>
    <property type="match status" value="1"/>
</dbReference>
<dbReference type="PROSITE" id="PS51352">
    <property type="entry name" value="THIOREDOXIN_2"/>
    <property type="match status" value="1"/>
</dbReference>
<evidence type="ECO:0000256" key="6">
    <source>
        <dbReference type="ARBA" id="ARBA00049091"/>
    </source>
</evidence>
<evidence type="ECO:0000256" key="4">
    <source>
        <dbReference type="ARBA" id="ARBA00023284"/>
    </source>
</evidence>
<proteinExistence type="inferred from homology"/>
<comment type="function">
    <text evidence="7">Thiol-specific peroxidase that catalyzes the reduction of hydrogen peroxide and organic hydroperoxides to water and alcohols, respectively.</text>
</comment>
<dbReference type="EMBL" id="CAXHTA020000002">
    <property type="protein sequence ID" value="CAL5219468.1"/>
    <property type="molecule type" value="Genomic_DNA"/>
</dbReference>
<organism evidence="9 10">
    <name type="scientific">Coccomyxa viridis</name>
    <dbReference type="NCBI Taxonomy" id="1274662"/>
    <lineage>
        <taxon>Eukaryota</taxon>
        <taxon>Viridiplantae</taxon>
        <taxon>Chlorophyta</taxon>
        <taxon>core chlorophytes</taxon>
        <taxon>Trebouxiophyceae</taxon>
        <taxon>Trebouxiophyceae incertae sedis</taxon>
        <taxon>Coccomyxaceae</taxon>
        <taxon>Coccomyxa</taxon>
    </lineage>
</organism>
<evidence type="ECO:0000259" key="8">
    <source>
        <dbReference type="PROSITE" id="PS51352"/>
    </source>
</evidence>
<dbReference type="EC" id="1.11.1.24" evidence="7"/>
<gene>
    <name evidence="9" type="primary">g1303</name>
    <name evidence="9" type="ORF">VP750_LOCUS1127</name>
</gene>
<reference evidence="9 10" key="1">
    <citation type="submission" date="2024-06" db="EMBL/GenBank/DDBJ databases">
        <authorList>
            <person name="Kraege A."/>
            <person name="Thomma B."/>
        </authorList>
    </citation>
    <scope>NUCLEOTIDE SEQUENCE [LARGE SCALE GENOMIC DNA]</scope>
</reference>
<evidence type="ECO:0000256" key="3">
    <source>
        <dbReference type="ARBA" id="ARBA00023002"/>
    </source>
</evidence>
<comment type="caution">
    <text evidence="9">The sequence shown here is derived from an EMBL/GenBank/DDBJ whole genome shotgun (WGS) entry which is preliminary data.</text>
</comment>
<keyword evidence="4 7" id="KW-0676">Redox-active center</keyword>
<dbReference type="InterPro" id="IPR013766">
    <property type="entry name" value="Thioredoxin_domain"/>
</dbReference>
<keyword evidence="10" id="KW-1185">Reference proteome</keyword>
<evidence type="ECO:0000256" key="7">
    <source>
        <dbReference type="PIRNR" id="PIRNR000239"/>
    </source>
</evidence>